<dbReference type="AlphaFoldDB" id="A0A7J7MZJ6"/>
<evidence type="ECO:0000313" key="2">
    <source>
        <dbReference type="EMBL" id="KAF6160355.1"/>
    </source>
</evidence>
<accession>A0A7J7MZJ6</accession>
<dbReference type="Proteomes" id="UP000541444">
    <property type="component" value="Unassembled WGS sequence"/>
</dbReference>
<reference evidence="2 3" key="1">
    <citation type="journal article" date="2020" name="IScience">
        <title>Genome Sequencing of the Endangered Kingdonia uniflora (Circaeasteraceae, Ranunculales) Reveals Potential Mechanisms of Evolutionary Specialization.</title>
        <authorList>
            <person name="Sun Y."/>
            <person name="Deng T."/>
            <person name="Zhang A."/>
            <person name="Moore M.J."/>
            <person name="Landis J.B."/>
            <person name="Lin N."/>
            <person name="Zhang H."/>
            <person name="Zhang X."/>
            <person name="Huang J."/>
            <person name="Zhang X."/>
            <person name="Sun H."/>
            <person name="Wang H."/>
        </authorList>
    </citation>
    <scope>NUCLEOTIDE SEQUENCE [LARGE SCALE GENOMIC DNA]</scope>
    <source>
        <strain evidence="2">TB1705</strain>
        <tissue evidence="2">Leaf</tissue>
    </source>
</reference>
<comment type="caution">
    <text evidence="2">The sequence shown here is derived from an EMBL/GenBank/DDBJ whole genome shotgun (WGS) entry which is preliminary data.</text>
</comment>
<dbReference type="EMBL" id="JACGCM010001165">
    <property type="protein sequence ID" value="KAF6160355.1"/>
    <property type="molecule type" value="Genomic_DNA"/>
</dbReference>
<keyword evidence="3" id="KW-1185">Reference proteome</keyword>
<evidence type="ECO:0000313" key="3">
    <source>
        <dbReference type="Proteomes" id="UP000541444"/>
    </source>
</evidence>
<proteinExistence type="predicted"/>
<keyword evidence="1" id="KW-0812">Transmembrane</keyword>
<evidence type="ECO:0000256" key="1">
    <source>
        <dbReference type="SAM" id="Phobius"/>
    </source>
</evidence>
<name>A0A7J7MZJ6_9MAGN</name>
<gene>
    <name evidence="2" type="ORF">GIB67_019124</name>
</gene>
<protein>
    <submittedName>
        <fullName evidence="2">Uncharacterized protein</fullName>
    </submittedName>
</protein>
<feature type="transmembrane region" description="Helical" evidence="1">
    <location>
        <begin position="31"/>
        <end position="53"/>
    </location>
</feature>
<keyword evidence="1" id="KW-0472">Membrane</keyword>
<sequence>MVIRNLICIIFIFIPKKKYLYLIKLRLNPRYIRFLLIFFVFSSCKMHSSAVILHKVTTK</sequence>
<keyword evidence="1" id="KW-1133">Transmembrane helix</keyword>
<organism evidence="2 3">
    <name type="scientific">Kingdonia uniflora</name>
    <dbReference type="NCBI Taxonomy" id="39325"/>
    <lineage>
        <taxon>Eukaryota</taxon>
        <taxon>Viridiplantae</taxon>
        <taxon>Streptophyta</taxon>
        <taxon>Embryophyta</taxon>
        <taxon>Tracheophyta</taxon>
        <taxon>Spermatophyta</taxon>
        <taxon>Magnoliopsida</taxon>
        <taxon>Ranunculales</taxon>
        <taxon>Circaeasteraceae</taxon>
        <taxon>Kingdonia</taxon>
    </lineage>
</organism>